<feature type="compositionally biased region" description="Low complexity" evidence="2">
    <location>
        <begin position="159"/>
        <end position="170"/>
    </location>
</feature>
<gene>
    <name evidence="4" type="ORF">E5S68_01055</name>
</gene>
<proteinExistence type="predicted"/>
<dbReference type="Proteomes" id="UP000297986">
    <property type="component" value="Unassembled WGS sequence"/>
</dbReference>
<evidence type="ECO:0000313" key="4">
    <source>
        <dbReference type="EMBL" id="TGN91581.1"/>
    </source>
</evidence>
<protein>
    <recommendedName>
        <fullName evidence="6">Lipoprotein</fullName>
    </recommendedName>
</protein>
<reference evidence="4 5" key="1">
    <citation type="submission" date="2019-04" db="EMBL/GenBank/DDBJ databases">
        <title>Genome sequencing of Streptococcus rubneri DSM 26920(T).</title>
        <authorList>
            <person name="Kook J.-K."/>
            <person name="Park S.-N."/>
            <person name="Lim Y.K."/>
        </authorList>
    </citation>
    <scope>NUCLEOTIDE SEQUENCE [LARGE SCALE GENOMIC DNA]</scope>
    <source>
        <strain evidence="4 5">DSM 26920</strain>
    </source>
</reference>
<keyword evidence="5" id="KW-1185">Reference proteome</keyword>
<keyword evidence="3" id="KW-0732">Signal</keyword>
<evidence type="ECO:0000256" key="3">
    <source>
        <dbReference type="SAM" id="SignalP"/>
    </source>
</evidence>
<sequence length="184" mass="19851">MKKILLSMAGLLVVIGLVACSNQQGTSSSEKTAQATRQSSTSSQGEKVTSLKGSSASPLVLYTDEELENARTVGDFKALYALMMERTVAHSEEAGASLTGSAKETYDSYMKNLKEKMENSKARFNESMDTIGPEETYVPEATRETIVEKFETARKQATESENGSSASSETSDPESGEETSESEE</sequence>
<evidence type="ECO:0000256" key="2">
    <source>
        <dbReference type="SAM" id="MobiDB-lite"/>
    </source>
</evidence>
<evidence type="ECO:0000313" key="5">
    <source>
        <dbReference type="Proteomes" id="UP000297986"/>
    </source>
</evidence>
<feature type="compositionally biased region" description="Acidic residues" evidence="2">
    <location>
        <begin position="171"/>
        <end position="184"/>
    </location>
</feature>
<dbReference type="PROSITE" id="PS51257">
    <property type="entry name" value="PROKAR_LIPOPROTEIN"/>
    <property type="match status" value="1"/>
</dbReference>
<feature type="coiled-coil region" evidence="1">
    <location>
        <begin position="103"/>
        <end position="130"/>
    </location>
</feature>
<feature type="region of interest" description="Disordered" evidence="2">
    <location>
        <begin position="26"/>
        <end position="51"/>
    </location>
</feature>
<dbReference type="AlphaFoldDB" id="A0A4Z1DSZ0"/>
<feature type="signal peptide" evidence="3">
    <location>
        <begin position="1"/>
        <end position="19"/>
    </location>
</feature>
<dbReference type="EMBL" id="SRRP01000001">
    <property type="protein sequence ID" value="TGN91581.1"/>
    <property type="molecule type" value="Genomic_DNA"/>
</dbReference>
<dbReference type="OrthoDB" id="2234471at2"/>
<evidence type="ECO:0000256" key="1">
    <source>
        <dbReference type="SAM" id="Coils"/>
    </source>
</evidence>
<dbReference type="RefSeq" id="WP_135781990.1">
    <property type="nucleotide sequence ID" value="NZ_MRXY01000017.1"/>
</dbReference>
<organism evidence="4 5">
    <name type="scientific">Streptococcus rubneri</name>
    <dbReference type="NCBI Taxonomy" id="1234680"/>
    <lineage>
        <taxon>Bacteria</taxon>
        <taxon>Bacillati</taxon>
        <taxon>Bacillota</taxon>
        <taxon>Bacilli</taxon>
        <taxon>Lactobacillales</taxon>
        <taxon>Streptococcaceae</taxon>
        <taxon>Streptococcus</taxon>
    </lineage>
</organism>
<feature type="compositionally biased region" description="Low complexity" evidence="2">
    <location>
        <begin position="32"/>
        <end position="44"/>
    </location>
</feature>
<comment type="caution">
    <text evidence="4">The sequence shown here is derived from an EMBL/GenBank/DDBJ whole genome shotgun (WGS) entry which is preliminary data.</text>
</comment>
<feature type="chain" id="PRO_5039322407" description="Lipoprotein" evidence="3">
    <location>
        <begin position="20"/>
        <end position="184"/>
    </location>
</feature>
<keyword evidence="1" id="KW-0175">Coiled coil</keyword>
<name>A0A4Z1DSZ0_9STRE</name>
<feature type="region of interest" description="Disordered" evidence="2">
    <location>
        <begin position="146"/>
        <end position="184"/>
    </location>
</feature>
<feature type="compositionally biased region" description="Basic and acidic residues" evidence="2">
    <location>
        <begin position="146"/>
        <end position="158"/>
    </location>
</feature>
<accession>A0A4Z1DSZ0</accession>
<evidence type="ECO:0008006" key="6">
    <source>
        <dbReference type="Google" id="ProtNLM"/>
    </source>
</evidence>